<proteinExistence type="predicted"/>
<keyword evidence="1" id="KW-0472">Membrane</keyword>
<dbReference type="RefSeq" id="WP_353289502.1">
    <property type="nucleotide sequence ID" value="NZ_BAABQM010000001.1"/>
</dbReference>
<evidence type="ECO:0000313" key="3">
    <source>
        <dbReference type="Proteomes" id="UP001449582"/>
    </source>
</evidence>
<feature type="transmembrane region" description="Helical" evidence="1">
    <location>
        <begin position="135"/>
        <end position="156"/>
    </location>
</feature>
<dbReference type="EMBL" id="BAABQM010000001">
    <property type="protein sequence ID" value="GAA5414337.1"/>
    <property type="molecule type" value="Genomic_DNA"/>
</dbReference>
<dbReference type="Proteomes" id="UP001449582">
    <property type="component" value="Unassembled WGS sequence"/>
</dbReference>
<keyword evidence="1" id="KW-1133">Transmembrane helix</keyword>
<keyword evidence="3" id="KW-1185">Reference proteome</keyword>
<evidence type="ECO:0000256" key="1">
    <source>
        <dbReference type="SAM" id="Phobius"/>
    </source>
</evidence>
<accession>A0ABP9U5X6</accession>
<keyword evidence="1" id="KW-0812">Transmembrane</keyword>
<gene>
    <name evidence="2" type="ORF">UREOM_0480</name>
</gene>
<evidence type="ECO:0000313" key="2">
    <source>
        <dbReference type="EMBL" id="GAA5414337.1"/>
    </source>
</evidence>
<feature type="transmembrane region" description="Helical" evidence="1">
    <location>
        <begin position="69"/>
        <end position="89"/>
    </location>
</feature>
<comment type="caution">
    <text evidence="2">The sequence shown here is derived from an EMBL/GenBank/DDBJ whole genome shotgun (WGS) entry which is preliminary data.</text>
</comment>
<name>A0ABP9U5X6_9BACT</name>
<sequence length="164" mass="18395">MNAKPVQIGNNLSWSFLYGNKAFDPDTGMRSISVTAQGLAFYIVSSIIFILGVAYGVGLYRLYRSKAMWTYFVALNFYALSFVATYILINGIGLNGVGIYEILVGNKTGSTNLNLFWKVTLKDGMMVYSKLSSQWIYNSAEIICFIVSLPMIYVYIKSRKHVEA</sequence>
<feature type="transmembrane region" description="Helical" evidence="1">
    <location>
        <begin position="39"/>
        <end position="57"/>
    </location>
</feature>
<reference evidence="2" key="1">
    <citation type="submission" date="2024-02" db="EMBL/GenBank/DDBJ databases">
        <title>Draft genome sequence of new strains in genus Ureaplasma.</title>
        <authorList>
            <person name="Nakajima Y."/>
            <person name="Segawa T."/>
        </authorList>
    </citation>
    <scope>NUCLEOTIDE SEQUENCE [LARGE SCALE GENOMIC DNA]</scope>
    <source>
        <strain evidence="2">OM1</strain>
    </source>
</reference>
<organism evidence="2 3">
    <name type="scientific">Ureaplasma ceti</name>
    <dbReference type="NCBI Taxonomy" id="3119530"/>
    <lineage>
        <taxon>Bacteria</taxon>
        <taxon>Bacillati</taxon>
        <taxon>Mycoplasmatota</taxon>
        <taxon>Mycoplasmoidales</taxon>
        <taxon>Mycoplasmoidaceae</taxon>
        <taxon>Ureaplasma</taxon>
    </lineage>
</organism>
<protein>
    <submittedName>
        <fullName evidence="2">Uncharacterized protein</fullName>
    </submittedName>
</protein>